<evidence type="ECO:0000313" key="9">
    <source>
        <dbReference type="EMBL" id="KAJ5552366.1"/>
    </source>
</evidence>
<sequence length="216" mass="24427">MWTNHESFNYHSMELEHMKLEDPDGTTLSMPITPPSPISITSHHSSSYSSHSLTGIHSNPISIMVDRSSPRTSSRDSEEDQPADPPSTDPPYSQLIYQALRETKGHRLQLQDIYTWFEKNTNKGKDESKGWQNSIRHNLSMNAGFEAIRTDVPGGKKAVNYWSLTTQAISKGRVESTTRYRRPNPKKEFIGKYRSPVNEPTGQCESPKKLGRVPPS</sequence>
<feature type="region of interest" description="Disordered" evidence="7">
    <location>
        <begin position="174"/>
        <end position="216"/>
    </location>
</feature>
<evidence type="ECO:0000256" key="2">
    <source>
        <dbReference type="ARBA" id="ARBA00023015"/>
    </source>
</evidence>
<dbReference type="PROSITE" id="PS00658">
    <property type="entry name" value="FORK_HEAD_2"/>
    <property type="match status" value="1"/>
</dbReference>
<keyword evidence="4" id="KW-0804">Transcription</keyword>
<dbReference type="SMART" id="SM00339">
    <property type="entry name" value="FH"/>
    <property type="match status" value="1"/>
</dbReference>
<dbReference type="GO" id="GO:0000978">
    <property type="term" value="F:RNA polymerase II cis-regulatory region sequence-specific DNA binding"/>
    <property type="evidence" value="ECO:0007669"/>
    <property type="project" value="TreeGrafter"/>
</dbReference>
<evidence type="ECO:0000256" key="4">
    <source>
        <dbReference type="ARBA" id="ARBA00023163"/>
    </source>
</evidence>
<keyword evidence="10" id="KW-1185">Reference proteome</keyword>
<comment type="caution">
    <text evidence="9">The sequence shown here is derived from an EMBL/GenBank/DDBJ whole genome shotgun (WGS) entry which is preliminary data.</text>
</comment>
<keyword evidence="5 6" id="KW-0539">Nucleus</keyword>
<dbReference type="InterPro" id="IPR030456">
    <property type="entry name" value="TF_fork_head_CS_2"/>
</dbReference>
<protein>
    <submittedName>
        <fullName evidence="9">Winged helix-turn-helix transcription repressor DNA-binding</fullName>
    </submittedName>
</protein>
<accession>A0AAD6D3F3</accession>
<reference evidence="9 10" key="1">
    <citation type="journal article" date="2023" name="IMA Fungus">
        <title>Comparative genomic study of the Penicillium genus elucidates a diverse pangenome and 15 lateral gene transfer events.</title>
        <authorList>
            <person name="Petersen C."/>
            <person name="Sorensen T."/>
            <person name="Nielsen M.R."/>
            <person name="Sondergaard T.E."/>
            <person name="Sorensen J.L."/>
            <person name="Fitzpatrick D.A."/>
            <person name="Frisvad J.C."/>
            <person name="Nielsen K.L."/>
        </authorList>
    </citation>
    <scope>NUCLEOTIDE SEQUENCE [LARGE SCALE GENOMIC DNA]</scope>
    <source>
        <strain evidence="9 10">IBT 35679</strain>
    </source>
</reference>
<gene>
    <name evidence="9" type="ORF">N7494_001744</name>
</gene>
<dbReference type="Gene3D" id="1.10.10.10">
    <property type="entry name" value="Winged helix-like DNA-binding domain superfamily/Winged helix DNA-binding domain"/>
    <property type="match status" value="1"/>
</dbReference>
<keyword evidence="3 6" id="KW-0238">DNA-binding</keyword>
<organism evidence="9 10">
    <name type="scientific">Penicillium frequentans</name>
    <dbReference type="NCBI Taxonomy" id="3151616"/>
    <lineage>
        <taxon>Eukaryota</taxon>
        <taxon>Fungi</taxon>
        <taxon>Dikarya</taxon>
        <taxon>Ascomycota</taxon>
        <taxon>Pezizomycotina</taxon>
        <taxon>Eurotiomycetes</taxon>
        <taxon>Eurotiomycetidae</taxon>
        <taxon>Eurotiales</taxon>
        <taxon>Aspergillaceae</taxon>
        <taxon>Penicillium</taxon>
    </lineage>
</organism>
<evidence type="ECO:0000313" key="10">
    <source>
        <dbReference type="Proteomes" id="UP001220324"/>
    </source>
</evidence>
<dbReference type="InterPro" id="IPR036390">
    <property type="entry name" value="WH_DNA-bd_sf"/>
</dbReference>
<name>A0AAD6D3F3_9EURO</name>
<keyword evidence="2" id="KW-0805">Transcription regulation</keyword>
<feature type="DNA-binding region" description="Fork-head" evidence="6">
    <location>
        <begin position="92"/>
        <end position="184"/>
    </location>
</feature>
<dbReference type="AlphaFoldDB" id="A0AAD6D3F3"/>
<evidence type="ECO:0000256" key="1">
    <source>
        <dbReference type="ARBA" id="ARBA00004123"/>
    </source>
</evidence>
<dbReference type="InterPro" id="IPR036388">
    <property type="entry name" value="WH-like_DNA-bd_sf"/>
</dbReference>
<proteinExistence type="predicted"/>
<dbReference type="Pfam" id="PF00250">
    <property type="entry name" value="Forkhead"/>
    <property type="match status" value="1"/>
</dbReference>
<dbReference type="SUPFAM" id="SSF46785">
    <property type="entry name" value="Winged helix' DNA-binding domain"/>
    <property type="match status" value="1"/>
</dbReference>
<dbReference type="Proteomes" id="UP001220324">
    <property type="component" value="Unassembled WGS sequence"/>
</dbReference>
<feature type="domain" description="Fork-head" evidence="8">
    <location>
        <begin position="92"/>
        <end position="184"/>
    </location>
</feature>
<dbReference type="PANTHER" id="PTHR45881:SF5">
    <property type="entry name" value="FORK-HEAD DOMAIN-CONTAINING PROTEIN"/>
    <property type="match status" value="1"/>
</dbReference>
<evidence type="ECO:0000256" key="3">
    <source>
        <dbReference type="ARBA" id="ARBA00023125"/>
    </source>
</evidence>
<dbReference type="PROSITE" id="PS50039">
    <property type="entry name" value="FORK_HEAD_3"/>
    <property type="match status" value="1"/>
</dbReference>
<comment type="subcellular location">
    <subcellularLocation>
        <location evidence="1 6">Nucleus</location>
    </subcellularLocation>
</comment>
<dbReference type="InterPro" id="IPR001766">
    <property type="entry name" value="Fork_head_dom"/>
</dbReference>
<evidence type="ECO:0000259" key="8">
    <source>
        <dbReference type="PROSITE" id="PS50039"/>
    </source>
</evidence>
<evidence type="ECO:0000256" key="7">
    <source>
        <dbReference type="SAM" id="MobiDB-lite"/>
    </source>
</evidence>
<dbReference type="GO" id="GO:0000981">
    <property type="term" value="F:DNA-binding transcription factor activity, RNA polymerase II-specific"/>
    <property type="evidence" value="ECO:0007669"/>
    <property type="project" value="TreeGrafter"/>
</dbReference>
<feature type="compositionally biased region" description="Low complexity" evidence="7">
    <location>
        <begin position="38"/>
        <end position="58"/>
    </location>
</feature>
<evidence type="ECO:0000256" key="5">
    <source>
        <dbReference type="ARBA" id="ARBA00023242"/>
    </source>
</evidence>
<dbReference type="PANTHER" id="PTHR45881">
    <property type="entry name" value="CHECKPOINT SUPPRESSOR 1-LIKE, ISOFORM A-RELATED"/>
    <property type="match status" value="1"/>
</dbReference>
<evidence type="ECO:0000256" key="6">
    <source>
        <dbReference type="PROSITE-ProRule" id="PRU00089"/>
    </source>
</evidence>
<feature type="region of interest" description="Disordered" evidence="7">
    <location>
        <begin position="22"/>
        <end position="92"/>
    </location>
</feature>
<dbReference type="EMBL" id="JAQIZZ010000002">
    <property type="protein sequence ID" value="KAJ5552366.1"/>
    <property type="molecule type" value="Genomic_DNA"/>
</dbReference>
<dbReference type="GO" id="GO:0005634">
    <property type="term" value="C:nucleus"/>
    <property type="evidence" value="ECO:0007669"/>
    <property type="project" value="UniProtKB-SubCell"/>
</dbReference>